<dbReference type="PROSITE" id="PS51257">
    <property type="entry name" value="PROKAR_LIPOPROTEIN"/>
    <property type="match status" value="1"/>
</dbReference>
<reference evidence="1 2" key="1">
    <citation type="submission" date="2021-02" db="EMBL/GenBank/DDBJ databases">
        <title>De Novo genome assembly of isolated myxobacteria.</title>
        <authorList>
            <person name="Stevens D.C."/>
        </authorList>
    </citation>
    <scope>NUCLEOTIDE SEQUENCE [LARGE SCALE GENOMIC DNA]</scope>
    <source>
        <strain evidence="2">SCPEA02</strain>
    </source>
</reference>
<evidence type="ECO:0000313" key="1">
    <source>
        <dbReference type="EMBL" id="QSQ21906.1"/>
    </source>
</evidence>
<accession>A0ABX7NU04</accession>
<gene>
    <name evidence="1" type="ORF">JY651_43300</name>
</gene>
<sequence length="157" mass="16802">MRTRVTLTLLLGWWVLAGLGSGCATGAAGRIPPAAFQFHEVVSRTGSEAGGWKVSQTTITLTRVSQTQPVQAHCDVEIGVPLKNKRGIVADVVAQENAAMAADEAARLALGARPATSAELCMLFLGHMKSLLESRLPGVRVRRFIEPGIPRTKFEPE</sequence>
<dbReference type="EMBL" id="CP071090">
    <property type="protein sequence ID" value="QSQ21906.1"/>
    <property type="molecule type" value="Genomic_DNA"/>
</dbReference>
<keyword evidence="2" id="KW-1185">Reference proteome</keyword>
<proteinExistence type="predicted"/>
<name>A0ABX7NU04_9BACT</name>
<dbReference type="RefSeq" id="WP_206723483.1">
    <property type="nucleotide sequence ID" value="NZ_CP071090.1"/>
</dbReference>
<organism evidence="1 2">
    <name type="scientific">Pyxidicoccus parkwayensis</name>
    <dbReference type="NCBI Taxonomy" id="2813578"/>
    <lineage>
        <taxon>Bacteria</taxon>
        <taxon>Pseudomonadati</taxon>
        <taxon>Myxococcota</taxon>
        <taxon>Myxococcia</taxon>
        <taxon>Myxococcales</taxon>
        <taxon>Cystobacterineae</taxon>
        <taxon>Myxococcaceae</taxon>
        <taxon>Pyxidicoccus</taxon>
    </lineage>
</organism>
<protein>
    <recommendedName>
        <fullName evidence="3">Lipoprotein</fullName>
    </recommendedName>
</protein>
<evidence type="ECO:0008006" key="3">
    <source>
        <dbReference type="Google" id="ProtNLM"/>
    </source>
</evidence>
<evidence type="ECO:0000313" key="2">
    <source>
        <dbReference type="Proteomes" id="UP000662747"/>
    </source>
</evidence>
<dbReference type="Proteomes" id="UP000662747">
    <property type="component" value="Chromosome"/>
</dbReference>